<name>A0A147KFI5_THECS</name>
<keyword evidence="1" id="KW-1133">Transmembrane helix</keyword>
<feature type="transmembrane region" description="Helical" evidence="1">
    <location>
        <begin position="64"/>
        <end position="83"/>
    </location>
</feature>
<dbReference type="PATRIC" id="fig|665004.4.peg.21"/>
<dbReference type="PANTHER" id="PTHR35531">
    <property type="entry name" value="INNER MEMBRANE PROTEIN YBCI-RELATED"/>
    <property type="match status" value="1"/>
</dbReference>
<proteinExistence type="predicted"/>
<feature type="transmembrane region" description="Helical" evidence="1">
    <location>
        <begin position="135"/>
        <end position="153"/>
    </location>
</feature>
<evidence type="ECO:0000313" key="2">
    <source>
        <dbReference type="EMBL" id="KUP96071.1"/>
    </source>
</evidence>
<dbReference type="EMBL" id="LGEM01000100">
    <property type="protein sequence ID" value="KUP96071.1"/>
    <property type="molecule type" value="Genomic_DNA"/>
</dbReference>
<dbReference type="GO" id="GO:0016787">
    <property type="term" value="F:hydrolase activity"/>
    <property type="evidence" value="ECO:0007669"/>
    <property type="project" value="UniProtKB-KW"/>
</dbReference>
<reference evidence="3" key="1">
    <citation type="journal article" date="2017" name="Acta Aliment.">
        <title>Plant polysaccharide degrading enzyme system of Thermpbifida cellulosilytica TB100 revealed by de novo genome project data.</title>
        <authorList>
            <person name="Toth A."/>
            <person name="Baka E."/>
            <person name="Luzics S."/>
            <person name="Bata-Vidacs I."/>
            <person name="Nagy I."/>
            <person name="Balint B."/>
            <person name="Herceg R."/>
            <person name="Olasz F."/>
            <person name="Wilk T."/>
            <person name="Nagy T."/>
            <person name="Kriszt B."/>
            <person name="Nagy I."/>
            <person name="Kukolya J."/>
        </authorList>
    </citation>
    <scope>NUCLEOTIDE SEQUENCE [LARGE SCALE GENOMIC DNA]</scope>
    <source>
        <strain evidence="3">TB100</strain>
    </source>
</reference>
<comment type="caution">
    <text evidence="2">The sequence shown here is derived from an EMBL/GenBank/DDBJ whole genome shotgun (WGS) entry which is preliminary data.</text>
</comment>
<keyword evidence="3" id="KW-1185">Reference proteome</keyword>
<dbReference type="Proteomes" id="UP000074382">
    <property type="component" value="Unassembled WGS sequence"/>
</dbReference>
<accession>A0A147KFI5</accession>
<dbReference type="AlphaFoldDB" id="A0A147KFI5"/>
<dbReference type="RefSeq" id="WP_068752895.1">
    <property type="nucleotide sequence ID" value="NZ_KQ950180.1"/>
</dbReference>
<dbReference type="OrthoDB" id="3425909at2"/>
<evidence type="ECO:0000313" key="3">
    <source>
        <dbReference type="Proteomes" id="UP000074382"/>
    </source>
</evidence>
<keyword evidence="1" id="KW-0812">Transmembrane</keyword>
<dbReference type="InterPro" id="IPR007404">
    <property type="entry name" value="YdjM-like"/>
</dbReference>
<evidence type="ECO:0000256" key="1">
    <source>
        <dbReference type="SAM" id="Phobius"/>
    </source>
</evidence>
<feature type="transmembrane region" description="Helical" evidence="1">
    <location>
        <begin position="211"/>
        <end position="228"/>
    </location>
</feature>
<keyword evidence="2" id="KW-0378">Hydrolase</keyword>
<dbReference type="PANTHER" id="PTHR35531:SF1">
    <property type="entry name" value="INNER MEMBRANE PROTEIN YBCI-RELATED"/>
    <property type="match status" value="1"/>
</dbReference>
<gene>
    <name evidence="2" type="ORF">AC529_14255</name>
</gene>
<organism evidence="2 3">
    <name type="scientific">Thermobifida cellulosilytica TB100</name>
    <dbReference type="NCBI Taxonomy" id="665004"/>
    <lineage>
        <taxon>Bacteria</taxon>
        <taxon>Bacillati</taxon>
        <taxon>Actinomycetota</taxon>
        <taxon>Actinomycetes</taxon>
        <taxon>Streptosporangiales</taxon>
        <taxon>Nocardiopsidaceae</taxon>
        <taxon>Thermobifida</taxon>
    </lineage>
</organism>
<protein>
    <submittedName>
        <fullName evidence="2">Hydrolase</fullName>
    </submittedName>
</protein>
<sequence length="237" mass="25555">MMGHSHALSGVVGWMAVVPLLNQVDVFGVTLDLGPGEIIAGGLVCAGAALIPDLDHKSATITKTYGVFTETLGAFFNWAFGGHRNGTHSLLFALLMGGLAQLLVWWSELAAQVFVFLLIGIALNGLGYGMEKNRVAAEFINALATAGITLALYSSGTNYSWLGLAVCYGCLLHFVGDMATEMGVPLLWPFWKYRFGQNIGFKTDGPVERKVITPMLTIAIVLMSIYLFPWPDLIPDL</sequence>
<feature type="transmembrane region" description="Helical" evidence="1">
    <location>
        <begin position="103"/>
        <end position="123"/>
    </location>
</feature>
<dbReference type="STRING" id="665004.AC529_14255"/>
<feature type="transmembrane region" description="Helical" evidence="1">
    <location>
        <begin position="159"/>
        <end position="190"/>
    </location>
</feature>
<keyword evidence="1" id="KW-0472">Membrane</keyword>
<dbReference type="Pfam" id="PF04307">
    <property type="entry name" value="YdjM"/>
    <property type="match status" value="2"/>
</dbReference>